<evidence type="ECO:0000256" key="7">
    <source>
        <dbReference type="PROSITE-ProRule" id="PRU00042"/>
    </source>
</evidence>
<dbReference type="Pfam" id="PF00096">
    <property type="entry name" value="zf-C2H2"/>
    <property type="match status" value="2"/>
</dbReference>
<gene>
    <name evidence="9" type="ORF">Fcan01_11117</name>
</gene>
<dbReference type="PANTHER" id="PTHR24388">
    <property type="entry name" value="ZINC FINGER PROTEIN"/>
    <property type="match status" value="1"/>
</dbReference>
<keyword evidence="4" id="KW-0862">Zinc</keyword>
<protein>
    <submittedName>
        <fullName evidence="9">Zinc finger protein 77</fullName>
    </submittedName>
</protein>
<dbReference type="PROSITE" id="PS50157">
    <property type="entry name" value="ZINC_FINGER_C2H2_2"/>
    <property type="match status" value="8"/>
</dbReference>
<keyword evidence="10" id="KW-1185">Reference proteome</keyword>
<dbReference type="SUPFAM" id="SSF56672">
    <property type="entry name" value="DNA/RNA polymerases"/>
    <property type="match status" value="1"/>
</dbReference>
<dbReference type="InterPro" id="IPR043502">
    <property type="entry name" value="DNA/RNA_pol_sf"/>
</dbReference>
<feature type="domain" description="C2H2-type" evidence="8">
    <location>
        <begin position="195"/>
        <end position="222"/>
    </location>
</feature>
<dbReference type="GO" id="GO:0000981">
    <property type="term" value="F:DNA-binding transcription factor activity, RNA polymerase II-specific"/>
    <property type="evidence" value="ECO:0007669"/>
    <property type="project" value="TreeGrafter"/>
</dbReference>
<dbReference type="SUPFAM" id="SSF57667">
    <property type="entry name" value="beta-beta-alpha zinc fingers"/>
    <property type="match status" value="3"/>
</dbReference>
<evidence type="ECO:0000256" key="6">
    <source>
        <dbReference type="ARBA" id="ARBA00037948"/>
    </source>
</evidence>
<feature type="domain" description="C2H2-type" evidence="8">
    <location>
        <begin position="135"/>
        <end position="162"/>
    </location>
</feature>
<feature type="domain" description="C2H2-type" evidence="8">
    <location>
        <begin position="166"/>
        <end position="194"/>
    </location>
</feature>
<feature type="domain" description="C2H2-type" evidence="8">
    <location>
        <begin position="226"/>
        <end position="254"/>
    </location>
</feature>
<keyword evidence="3 7" id="KW-0863">Zinc-finger</keyword>
<dbReference type="GO" id="GO:0071897">
    <property type="term" value="P:DNA biosynthetic process"/>
    <property type="evidence" value="ECO:0007669"/>
    <property type="project" value="UniProtKB-ARBA"/>
</dbReference>
<feature type="domain" description="C2H2-type" evidence="8">
    <location>
        <begin position="41"/>
        <end position="71"/>
    </location>
</feature>
<evidence type="ECO:0000259" key="8">
    <source>
        <dbReference type="PROSITE" id="PS50157"/>
    </source>
</evidence>
<dbReference type="InterPro" id="IPR050527">
    <property type="entry name" value="Snail/Krueppel_Znf"/>
</dbReference>
<dbReference type="OrthoDB" id="447129at2759"/>
<feature type="domain" description="C2H2-type" evidence="8">
    <location>
        <begin position="11"/>
        <end position="39"/>
    </location>
</feature>
<sequence>MKYMHSNKPRHICKICSRAFRAAHQLRNHMTRIHTKRERRHLCTFLGCGKLFLDEGAVRRHVKSSHPGVAKRTRYPCEFPACGKSFLNKTTVLAHAKQDHEQISVRFRCTLCGKEFKEKQNRDHHIATHTGEKCYKCTICGASYAHLSNFKTHKRTHQEKSAREAYKCALCPRTFLSNHGVRNHFRTYHENRMDYACTRCDKKLKTPLGLKYHIEANHGTKERLNYSCDKCDYKTWVKSRLRTHVAQRHDGVKKSEILSVSNEAKHFKISRKHTLQEAVALCPYLTTIPKKQKFDKNDSSETNQWSFAIRPAILTFIREIITDADDEVPIPLLKELNDEYFLDLTDKVDAIIGNWETDIDTTQKVCMEANSETFRGRRLARRAKTYYNSRDTEDPEEVRLGYGLEIGQKLCEFVYQETGIVCSGQDFANEVIEILKGECDRQVQDKPMPDKLNCRKERLRIGTEGDFWKHLNPLVQNPRDRLNEELEFNRRYPIDIKIQYFFRVGRNPCQEREFNLNVQCVYEDDQLIDHKELFDAAYDAVSNFKNFQRDVKTISELNFCVTDWENLDEI</sequence>
<evidence type="ECO:0000256" key="2">
    <source>
        <dbReference type="ARBA" id="ARBA00022737"/>
    </source>
</evidence>
<reference evidence="9 10" key="1">
    <citation type="submission" date="2015-12" db="EMBL/GenBank/DDBJ databases">
        <title>The genome of Folsomia candida.</title>
        <authorList>
            <person name="Faddeeva A."/>
            <person name="Derks M.F."/>
            <person name="Anvar Y."/>
            <person name="Smit S."/>
            <person name="Van Straalen N."/>
            <person name="Roelofs D."/>
        </authorList>
    </citation>
    <scope>NUCLEOTIDE SEQUENCE [LARGE SCALE GENOMIC DNA]</scope>
    <source>
        <strain evidence="9 10">VU population</strain>
        <tissue evidence="9">Whole body</tissue>
    </source>
</reference>
<keyword evidence="2" id="KW-0677">Repeat</keyword>
<dbReference type="EMBL" id="LNIX01000005">
    <property type="protein sequence ID" value="OXA54146.1"/>
    <property type="molecule type" value="Genomic_DNA"/>
</dbReference>
<dbReference type="AlphaFoldDB" id="A0A226EBT5"/>
<evidence type="ECO:0000256" key="5">
    <source>
        <dbReference type="ARBA" id="ARBA00023242"/>
    </source>
</evidence>
<evidence type="ECO:0000313" key="10">
    <source>
        <dbReference type="Proteomes" id="UP000198287"/>
    </source>
</evidence>
<dbReference type="FunFam" id="3.30.160.60:FF:000446">
    <property type="entry name" value="Zinc finger protein"/>
    <property type="match status" value="1"/>
</dbReference>
<keyword evidence="1" id="KW-0479">Metal-binding</keyword>
<evidence type="ECO:0000313" key="9">
    <source>
        <dbReference type="EMBL" id="OXA54146.1"/>
    </source>
</evidence>
<comment type="caution">
    <text evidence="9">The sequence shown here is derived from an EMBL/GenBank/DDBJ whole genome shotgun (WGS) entry which is preliminary data.</text>
</comment>
<proteinExistence type="inferred from homology"/>
<dbReference type="Proteomes" id="UP000198287">
    <property type="component" value="Unassembled WGS sequence"/>
</dbReference>
<comment type="similarity">
    <text evidence="6">Belongs to the snail C2H2-type zinc-finger protein family.</text>
</comment>
<dbReference type="PANTHER" id="PTHR24388:SF104">
    <property type="entry name" value="AT-RICH BINDING PROTEIN-RELATED"/>
    <property type="match status" value="1"/>
</dbReference>
<organism evidence="9 10">
    <name type="scientific">Folsomia candida</name>
    <name type="common">Springtail</name>
    <dbReference type="NCBI Taxonomy" id="158441"/>
    <lineage>
        <taxon>Eukaryota</taxon>
        <taxon>Metazoa</taxon>
        <taxon>Ecdysozoa</taxon>
        <taxon>Arthropoda</taxon>
        <taxon>Hexapoda</taxon>
        <taxon>Collembola</taxon>
        <taxon>Entomobryomorpha</taxon>
        <taxon>Isotomoidea</taxon>
        <taxon>Isotomidae</taxon>
        <taxon>Proisotominae</taxon>
        <taxon>Folsomia</taxon>
    </lineage>
</organism>
<evidence type="ECO:0000256" key="3">
    <source>
        <dbReference type="ARBA" id="ARBA00022771"/>
    </source>
</evidence>
<dbReference type="Gene3D" id="3.30.160.60">
    <property type="entry name" value="Classic Zinc Finger"/>
    <property type="match status" value="5"/>
</dbReference>
<dbReference type="Gene3D" id="3.40.1170.60">
    <property type="match status" value="1"/>
</dbReference>
<accession>A0A226EBT5</accession>
<name>A0A226EBT5_FOLCA</name>
<dbReference type="SMART" id="SM00355">
    <property type="entry name" value="ZnF_C2H2"/>
    <property type="match status" value="8"/>
</dbReference>
<dbReference type="GO" id="GO:0000978">
    <property type="term" value="F:RNA polymerase II cis-regulatory region sequence-specific DNA binding"/>
    <property type="evidence" value="ECO:0007669"/>
    <property type="project" value="TreeGrafter"/>
</dbReference>
<feature type="domain" description="C2H2-type" evidence="8">
    <location>
        <begin position="107"/>
        <end position="134"/>
    </location>
</feature>
<evidence type="ECO:0000256" key="4">
    <source>
        <dbReference type="ARBA" id="ARBA00022833"/>
    </source>
</evidence>
<keyword evidence="5" id="KW-0539">Nucleus</keyword>
<feature type="domain" description="C2H2-type" evidence="8">
    <location>
        <begin position="75"/>
        <end position="100"/>
    </location>
</feature>
<dbReference type="InterPro" id="IPR036236">
    <property type="entry name" value="Znf_C2H2_sf"/>
</dbReference>
<dbReference type="GO" id="GO:0005634">
    <property type="term" value="C:nucleus"/>
    <property type="evidence" value="ECO:0007669"/>
    <property type="project" value="UniProtKB-ARBA"/>
</dbReference>
<dbReference type="GO" id="GO:0008270">
    <property type="term" value="F:zinc ion binding"/>
    <property type="evidence" value="ECO:0007669"/>
    <property type="project" value="UniProtKB-KW"/>
</dbReference>
<dbReference type="PROSITE" id="PS00028">
    <property type="entry name" value="ZINC_FINGER_C2H2_1"/>
    <property type="match status" value="6"/>
</dbReference>
<dbReference type="InterPro" id="IPR013087">
    <property type="entry name" value="Znf_C2H2_type"/>
</dbReference>
<evidence type="ECO:0000256" key="1">
    <source>
        <dbReference type="ARBA" id="ARBA00022723"/>
    </source>
</evidence>